<name>A0AAW1PLV3_9CHLO</name>
<feature type="transmembrane region" description="Helical" evidence="1">
    <location>
        <begin position="20"/>
        <end position="39"/>
    </location>
</feature>
<keyword evidence="1" id="KW-0812">Transmembrane</keyword>
<organism evidence="2 3">
    <name type="scientific">Symbiochloris irregularis</name>
    <dbReference type="NCBI Taxonomy" id="706552"/>
    <lineage>
        <taxon>Eukaryota</taxon>
        <taxon>Viridiplantae</taxon>
        <taxon>Chlorophyta</taxon>
        <taxon>core chlorophytes</taxon>
        <taxon>Trebouxiophyceae</taxon>
        <taxon>Trebouxiales</taxon>
        <taxon>Trebouxiaceae</taxon>
        <taxon>Symbiochloris</taxon>
    </lineage>
</organism>
<gene>
    <name evidence="2" type="ORF">WJX73_005702</name>
</gene>
<dbReference type="InterPro" id="IPR007245">
    <property type="entry name" value="PIG-T"/>
</dbReference>
<reference evidence="2 3" key="1">
    <citation type="journal article" date="2024" name="Nat. Commun.">
        <title>Phylogenomics reveals the evolutionary origins of lichenization in chlorophyte algae.</title>
        <authorList>
            <person name="Puginier C."/>
            <person name="Libourel C."/>
            <person name="Otte J."/>
            <person name="Skaloud P."/>
            <person name="Haon M."/>
            <person name="Grisel S."/>
            <person name="Petersen M."/>
            <person name="Berrin J.G."/>
            <person name="Delaux P.M."/>
            <person name="Dal Grande F."/>
            <person name="Keller J."/>
        </authorList>
    </citation>
    <scope>NUCLEOTIDE SEQUENCE [LARGE SCALE GENOMIC DNA]</scope>
    <source>
        <strain evidence="2 3">SAG 2036</strain>
    </source>
</reference>
<dbReference type="PANTHER" id="PTHR12959">
    <property type="entry name" value="GPI TRANSAMIDASE COMPONENT PIG-T-RELATED"/>
    <property type="match status" value="1"/>
</dbReference>
<evidence type="ECO:0000313" key="2">
    <source>
        <dbReference type="EMBL" id="KAK9809593.1"/>
    </source>
</evidence>
<keyword evidence="1" id="KW-1133">Transmembrane helix</keyword>
<sequence>MYKHRQWISEREELARLGPAAVLLTLSAVAAFSQFAAAFREHLQLSSIGGELIKVEVKYDQLPILHLGAELQQILALNTVHSVSATLTRGKWYAKHWGPSSAPAAGAVLLATLDQDWHAAWETWEHLANALGAQLCASLNLLAADLTHTVQWTTGKQDQSVLFGQLPQEALCVENLGHWLQSVPSEKHEGLKKLLRGARRQWFNAPYLSLQLSLTRSRESSCWQLSQTMTAVVQLPDKDRGGSAQHERQWGLQDVFLSHLATHLENSVERPGSRSDPAWALMCPLAFWSSMLRHCMTETGPRCWLGVQQMRGP</sequence>
<dbReference type="GO" id="GO:0016255">
    <property type="term" value="P:attachment of GPI anchor to protein"/>
    <property type="evidence" value="ECO:0007669"/>
    <property type="project" value="InterPro"/>
</dbReference>
<evidence type="ECO:0000313" key="3">
    <source>
        <dbReference type="Proteomes" id="UP001465755"/>
    </source>
</evidence>
<dbReference type="GO" id="GO:0042765">
    <property type="term" value="C:GPI-anchor transamidase complex"/>
    <property type="evidence" value="ECO:0007669"/>
    <property type="project" value="InterPro"/>
</dbReference>
<evidence type="ECO:0000256" key="1">
    <source>
        <dbReference type="SAM" id="Phobius"/>
    </source>
</evidence>
<dbReference type="Pfam" id="PF04113">
    <property type="entry name" value="Gpi16"/>
    <property type="match status" value="1"/>
</dbReference>
<dbReference type="EMBL" id="JALJOQ010000018">
    <property type="protein sequence ID" value="KAK9809593.1"/>
    <property type="molecule type" value="Genomic_DNA"/>
</dbReference>
<keyword evidence="1" id="KW-0472">Membrane</keyword>
<protein>
    <submittedName>
        <fullName evidence="2">Uncharacterized protein</fullName>
    </submittedName>
</protein>
<proteinExistence type="predicted"/>
<dbReference type="PANTHER" id="PTHR12959:SF11">
    <property type="entry name" value="GPI TRANSAMIDASE COMPONENT PIG-T"/>
    <property type="match status" value="1"/>
</dbReference>
<dbReference type="Proteomes" id="UP001465755">
    <property type="component" value="Unassembled WGS sequence"/>
</dbReference>
<dbReference type="AlphaFoldDB" id="A0AAW1PLV3"/>
<comment type="caution">
    <text evidence="2">The sequence shown here is derived from an EMBL/GenBank/DDBJ whole genome shotgun (WGS) entry which is preliminary data.</text>
</comment>
<keyword evidence="3" id="KW-1185">Reference proteome</keyword>
<accession>A0AAW1PLV3</accession>